<proteinExistence type="predicted"/>
<keyword evidence="3" id="KW-1185">Reference proteome</keyword>
<feature type="region of interest" description="Disordered" evidence="1">
    <location>
        <begin position="125"/>
        <end position="169"/>
    </location>
</feature>
<dbReference type="Proteomes" id="UP000240912">
    <property type="component" value="Unassembled WGS sequence"/>
</dbReference>
<evidence type="ECO:0000313" key="2">
    <source>
        <dbReference type="EMBL" id="PST82981.1"/>
    </source>
</evidence>
<dbReference type="EMBL" id="PYLS01000005">
    <property type="protein sequence ID" value="PST82981.1"/>
    <property type="molecule type" value="Genomic_DNA"/>
</dbReference>
<sequence length="169" mass="18923">MARRTLSDQAGAGKVPLNTNSEQMKKLILTAVIAVFAFTASYAQDSTRTRLHKAKGTAEQRAKNATAMLTEKLALTAEQQKKVYDIELERVKTFEGMRRQTGQSATMEARKAAMKASRDKMNSVLSQEQQTKFDSLRTAQRRQIRPKSESDKARKKHKGVETVTPPAPR</sequence>
<evidence type="ECO:0008006" key="4">
    <source>
        <dbReference type="Google" id="ProtNLM"/>
    </source>
</evidence>
<reference evidence="2 3" key="1">
    <citation type="submission" date="2018-03" db="EMBL/GenBank/DDBJ databases">
        <authorList>
            <person name="Keele B.F."/>
        </authorList>
    </citation>
    <scope>NUCLEOTIDE SEQUENCE [LARGE SCALE GENOMIC DNA]</scope>
    <source>
        <strain evidence="2 3">YL28-9</strain>
    </source>
</reference>
<protein>
    <recommendedName>
        <fullName evidence="4">DUF4890 domain-containing protein</fullName>
    </recommendedName>
</protein>
<comment type="caution">
    <text evidence="2">The sequence shown here is derived from an EMBL/GenBank/DDBJ whole genome shotgun (WGS) entry which is preliminary data.</text>
</comment>
<accession>A0A2T3HKR8</accession>
<dbReference type="AlphaFoldDB" id="A0A2T3HKR8"/>
<name>A0A2T3HKR8_9SPHI</name>
<dbReference type="OrthoDB" id="710376at2"/>
<evidence type="ECO:0000256" key="1">
    <source>
        <dbReference type="SAM" id="MobiDB-lite"/>
    </source>
</evidence>
<gene>
    <name evidence="2" type="ORF">C7T94_10155</name>
</gene>
<evidence type="ECO:0000313" key="3">
    <source>
        <dbReference type="Proteomes" id="UP000240912"/>
    </source>
</evidence>
<organism evidence="2 3">
    <name type="scientific">Pedobacter yulinensis</name>
    <dbReference type="NCBI Taxonomy" id="2126353"/>
    <lineage>
        <taxon>Bacteria</taxon>
        <taxon>Pseudomonadati</taxon>
        <taxon>Bacteroidota</taxon>
        <taxon>Sphingobacteriia</taxon>
        <taxon>Sphingobacteriales</taxon>
        <taxon>Sphingobacteriaceae</taxon>
        <taxon>Pedobacter</taxon>
    </lineage>
</organism>